<dbReference type="PANTHER" id="PTHR35038">
    <property type="entry name" value="DISSIMILATORY SULFITE REDUCTASE SIRA"/>
    <property type="match status" value="1"/>
</dbReference>
<evidence type="ECO:0000313" key="10">
    <source>
        <dbReference type="Proteomes" id="UP000006443"/>
    </source>
</evidence>
<evidence type="ECO:0000313" key="9">
    <source>
        <dbReference type="EMBL" id="EEG77729.1"/>
    </source>
</evidence>
<dbReference type="EMBL" id="ACJM01000006">
    <property type="protein sequence ID" value="EEG77729.1"/>
    <property type="molecule type" value="Genomic_DNA"/>
</dbReference>
<dbReference type="Proteomes" id="UP000006443">
    <property type="component" value="Unassembled WGS sequence"/>
</dbReference>
<keyword evidence="5" id="KW-0732">Signal</keyword>
<evidence type="ECO:0000256" key="5">
    <source>
        <dbReference type="ARBA" id="ARBA00022729"/>
    </source>
</evidence>
<gene>
    <name evidence="9" type="ORF">DealDRAFT_1449</name>
</gene>
<organism evidence="9 10">
    <name type="scientific">Dethiobacter alkaliphilus AHT 1</name>
    <dbReference type="NCBI Taxonomy" id="555088"/>
    <lineage>
        <taxon>Bacteria</taxon>
        <taxon>Bacillati</taxon>
        <taxon>Bacillota</taxon>
        <taxon>Dethiobacteria</taxon>
        <taxon>Dethiobacterales</taxon>
        <taxon>Dethiobacteraceae</taxon>
        <taxon>Dethiobacter</taxon>
    </lineage>
</organism>
<feature type="domain" description="NapC/NirT cytochrome c N-terminal" evidence="8">
    <location>
        <begin position="22"/>
        <end position="160"/>
    </location>
</feature>
<dbReference type="InterPro" id="IPR005126">
    <property type="entry name" value="NapC/NirT_cyt_c_N"/>
</dbReference>
<name>C0GG40_DETAL</name>
<proteinExistence type="predicted"/>
<keyword evidence="6" id="KW-0249">Electron transport</keyword>
<reference evidence="9 10" key="1">
    <citation type="submission" date="2009-02" db="EMBL/GenBank/DDBJ databases">
        <title>Sequencing of the draft genome and assembly of Dethiobacter alkaliphilus AHT 1.</title>
        <authorList>
            <consortium name="US DOE Joint Genome Institute (JGI-PGF)"/>
            <person name="Lucas S."/>
            <person name="Copeland A."/>
            <person name="Lapidus A."/>
            <person name="Glavina del Rio T."/>
            <person name="Dalin E."/>
            <person name="Tice H."/>
            <person name="Bruce D."/>
            <person name="Goodwin L."/>
            <person name="Pitluck S."/>
            <person name="Larimer F."/>
            <person name="Land M.L."/>
            <person name="Hauser L."/>
            <person name="Muyzer G."/>
        </authorList>
    </citation>
    <scope>NUCLEOTIDE SEQUENCE [LARGE SCALE GENOMIC DNA]</scope>
    <source>
        <strain evidence="9 10">AHT 1</strain>
    </source>
</reference>
<dbReference type="InterPro" id="IPR036280">
    <property type="entry name" value="Multihaem_cyt_sf"/>
</dbReference>
<dbReference type="InterPro" id="IPR038266">
    <property type="entry name" value="NapC/NirT_cytc_sf"/>
</dbReference>
<dbReference type="AlphaFoldDB" id="C0GG40"/>
<keyword evidence="10" id="KW-1185">Reference proteome</keyword>
<dbReference type="Pfam" id="PF03264">
    <property type="entry name" value="Cytochrom_NNT"/>
    <property type="match status" value="1"/>
</dbReference>
<dbReference type="InterPro" id="IPR051829">
    <property type="entry name" value="Multiheme_Cytochr_ET"/>
</dbReference>
<sequence>MGKLSFRKGDSHDESHGNKKMFYVLGGLIIVLLVFLLGVAATDSTNPDSCASCHVMEPYYYTWQNSPHANVSCDNCHVEPGTGFVQVQAQRISEWITYRTSDVALPIEGNREISDETCLSCHSTNRQITPGLDLRGGDWHAEHLGYGTSCVDCHYEVGHAGLSIKETFEPTTEVIAQFQETEYRDFSLTKTSCLECHDGERVTYNCEICHTDIGIPDDHYRSDFGYNHGDEVREDIDDCMRCHTGFGKVREVPGHNIAAMTRNAKFCVDCHEGQRPVTHDAYFSVGHKIPALEDQSGCMVCHDWNEPEEGVRQADVITCGQCHDMVPDGHDDPRWYWDHLDVVREQGSFGCFDCHGATSCFDCHTEENVGW</sequence>
<dbReference type="GO" id="GO:0046872">
    <property type="term" value="F:metal ion binding"/>
    <property type="evidence" value="ECO:0007669"/>
    <property type="project" value="UniProtKB-KW"/>
</dbReference>
<dbReference type="SUPFAM" id="SSF48695">
    <property type="entry name" value="Multiheme cytochromes"/>
    <property type="match status" value="2"/>
</dbReference>
<dbReference type="OrthoDB" id="9791652at2"/>
<protein>
    <recommendedName>
        <fullName evidence="8">NapC/NirT cytochrome c N-terminal domain-containing protein</fullName>
    </recommendedName>
</protein>
<evidence type="ECO:0000256" key="1">
    <source>
        <dbReference type="ARBA" id="ARBA00004196"/>
    </source>
</evidence>
<keyword evidence="7" id="KW-0408">Iron</keyword>
<comment type="subcellular location">
    <subcellularLocation>
        <location evidence="1">Cell envelope</location>
    </subcellularLocation>
</comment>
<dbReference type="STRING" id="555088.DealDRAFT_1449"/>
<evidence type="ECO:0000256" key="3">
    <source>
        <dbReference type="ARBA" id="ARBA00022617"/>
    </source>
</evidence>
<evidence type="ECO:0000256" key="6">
    <source>
        <dbReference type="ARBA" id="ARBA00022982"/>
    </source>
</evidence>
<comment type="caution">
    <text evidence="9">The sequence shown here is derived from an EMBL/GenBank/DDBJ whole genome shotgun (WGS) entry which is preliminary data.</text>
</comment>
<evidence type="ECO:0000256" key="7">
    <source>
        <dbReference type="ARBA" id="ARBA00023004"/>
    </source>
</evidence>
<keyword evidence="4" id="KW-0479">Metal-binding</keyword>
<evidence type="ECO:0000259" key="8">
    <source>
        <dbReference type="Pfam" id="PF03264"/>
    </source>
</evidence>
<keyword evidence="2" id="KW-0813">Transport</keyword>
<evidence type="ECO:0000256" key="4">
    <source>
        <dbReference type="ARBA" id="ARBA00022723"/>
    </source>
</evidence>
<dbReference type="eggNOG" id="COG3005">
    <property type="taxonomic scope" value="Bacteria"/>
</dbReference>
<dbReference type="Gene3D" id="3.90.10.10">
    <property type="entry name" value="Cytochrome C3"/>
    <property type="match status" value="1"/>
</dbReference>
<accession>C0GG40</accession>
<dbReference type="RefSeq" id="WP_008516203.1">
    <property type="nucleotide sequence ID" value="NZ_ACJM01000006.1"/>
</dbReference>
<dbReference type="Gene3D" id="1.10.3820.10">
    <property type="entry name" value="Di-heme elbow motif domain"/>
    <property type="match status" value="1"/>
</dbReference>
<evidence type="ECO:0000256" key="2">
    <source>
        <dbReference type="ARBA" id="ARBA00022448"/>
    </source>
</evidence>
<dbReference type="GO" id="GO:0030313">
    <property type="term" value="C:cell envelope"/>
    <property type="evidence" value="ECO:0007669"/>
    <property type="project" value="UniProtKB-SubCell"/>
</dbReference>
<keyword evidence="3" id="KW-0349">Heme</keyword>